<proteinExistence type="predicted"/>
<dbReference type="GeneID" id="41322496"/>
<gene>
    <name evidence="1" type="ORF">A3207_05360</name>
</gene>
<evidence type="ECO:0000313" key="1">
    <source>
        <dbReference type="EMBL" id="TQS84272.1"/>
    </source>
</evidence>
<dbReference type="EMBL" id="LVVT01000002">
    <property type="protein sequence ID" value="TQS84272.1"/>
    <property type="molecule type" value="Genomic_DNA"/>
</dbReference>
<reference evidence="1" key="1">
    <citation type="submission" date="2016-03" db="EMBL/GenBank/DDBJ databases">
        <authorList>
            <person name="Borrel G."/>
            <person name="Mccann A."/>
            <person name="O'Toole P.W."/>
        </authorList>
    </citation>
    <scope>NUCLEOTIDE SEQUENCE</scope>
    <source>
        <strain evidence="1">183</strain>
    </source>
</reference>
<dbReference type="AlphaFoldDB" id="A0A8J8PI44"/>
<dbReference type="RefSeq" id="WP_020447991.1">
    <property type="nucleotide sequence ID" value="NZ_CAYAYA010000019.1"/>
</dbReference>
<name>A0A8J8PI44_9ARCH</name>
<dbReference type="Proteomes" id="UP000752814">
    <property type="component" value="Unassembled WGS sequence"/>
</dbReference>
<sequence>MNRTIKMLIAFAVVVSFCITPVAYGMSTPVTEEMSLDMTLGDYAISSSKAEEISEKVVELNSMESFKSIEKDSILEIGNNSSSLVGSAEYYKSLTKCISDSIPVVSLDGVSAFTDSNLDMPTAFVENATASGVYYDKSTGAMCCYSVKCDDLNEARNRVYGWADDKLTQSLEIKENASLASSAETPVWGGEIQSYGDISCGDYGWFYIRTNYYEQMTNSNTYRYYQADYKLQAVPNTSANTRIADMNVQCDVDKLRSTQKLLDYGPTTTSGSSTASVNLNWSVSLTGGFQVEWELNVHIPYQI</sequence>
<comment type="caution">
    <text evidence="1">The sequence shown here is derived from an EMBL/GenBank/DDBJ whole genome shotgun (WGS) entry which is preliminary data.</text>
</comment>
<protein>
    <submittedName>
        <fullName evidence="1">Uncharacterized protein</fullName>
    </submittedName>
</protein>
<organism evidence="1 2">
    <name type="scientific">Candidatus Methanomassiliicoccus intestinalis</name>
    <dbReference type="NCBI Taxonomy" id="1406512"/>
    <lineage>
        <taxon>Archaea</taxon>
        <taxon>Methanobacteriati</taxon>
        <taxon>Thermoplasmatota</taxon>
        <taxon>Thermoplasmata</taxon>
        <taxon>Methanomassiliicoccales</taxon>
        <taxon>Methanomassiliicoccaceae</taxon>
        <taxon>Methanomassiliicoccus</taxon>
    </lineage>
</organism>
<accession>A0A8J8PI44</accession>
<evidence type="ECO:0000313" key="2">
    <source>
        <dbReference type="Proteomes" id="UP000752814"/>
    </source>
</evidence>